<name>A0A3S3PE64_9ACAR</name>
<evidence type="ECO:0000256" key="5">
    <source>
        <dbReference type="RuleBase" id="RU364035"/>
    </source>
</evidence>
<evidence type="ECO:0000256" key="2">
    <source>
        <dbReference type="ARBA" id="ARBA00010186"/>
    </source>
</evidence>
<dbReference type="EMBL" id="NCKU01002059">
    <property type="protein sequence ID" value="RWS10549.1"/>
    <property type="molecule type" value="Genomic_DNA"/>
</dbReference>
<evidence type="ECO:0000256" key="3">
    <source>
        <dbReference type="ARBA" id="ARBA00023132"/>
    </source>
</evidence>
<evidence type="ECO:0000313" key="10">
    <source>
        <dbReference type="Proteomes" id="UP000285301"/>
    </source>
</evidence>
<organism evidence="7 10">
    <name type="scientific">Dinothrombium tinctorium</name>
    <dbReference type="NCBI Taxonomy" id="1965070"/>
    <lineage>
        <taxon>Eukaryota</taxon>
        <taxon>Metazoa</taxon>
        <taxon>Ecdysozoa</taxon>
        <taxon>Arthropoda</taxon>
        <taxon>Chelicerata</taxon>
        <taxon>Arachnida</taxon>
        <taxon>Acari</taxon>
        <taxon>Acariformes</taxon>
        <taxon>Trombidiformes</taxon>
        <taxon>Prostigmata</taxon>
        <taxon>Anystina</taxon>
        <taxon>Parasitengona</taxon>
        <taxon>Trombidioidea</taxon>
        <taxon>Trombidiidae</taxon>
        <taxon>Dinothrombium</taxon>
    </lineage>
</organism>
<evidence type="ECO:0000256" key="1">
    <source>
        <dbReference type="ARBA" id="ARBA00004567"/>
    </source>
</evidence>
<dbReference type="GO" id="GO:0005643">
    <property type="term" value="C:nuclear pore"/>
    <property type="evidence" value="ECO:0007669"/>
    <property type="project" value="UniProtKB-SubCell"/>
</dbReference>
<evidence type="ECO:0000313" key="9">
    <source>
        <dbReference type="EMBL" id="RWS16699.1"/>
    </source>
</evidence>
<reference evidence="7 10" key="1">
    <citation type="journal article" date="2018" name="Gigascience">
        <title>Genomes of trombidid mites reveal novel predicted allergens and laterally-transferred genes associated with secondary metabolism.</title>
        <authorList>
            <person name="Dong X."/>
            <person name="Chaisiri K."/>
            <person name="Xia D."/>
            <person name="Armstrong S.D."/>
            <person name="Fang Y."/>
            <person name="Donnelly M.J."/>
            <person name="Kadowaki T."/>
            <person name="McGarry J.W."/>
            <person name="Darby A.C."/>
            <person name="Makepeace B.L."/>
        </authorList>
    </citation>
    <scope>NUCLEOTIDE SEQUENCE [LARGE SCALE GENOMIC DNA]</scope>
    <source>
        <strain evidence="7">UoL-WK</strain>
    </source>
</reference>
<evidence type="ECO:0000313" key="6">
    <source>
        <dbReference type="EMBL" id="RWS10504.1"/>
    </source>
</evidence>
<dbReference type="EMBL" id="NCKU01001054">
    <property type="protein sequence ID" value="RWS13232.1"/>
    <property type="molecule type" value="Genomic_DNA"/>
</dbReference>
<sequence length="427" mass="48330">MEGNAFEDLLFKAEQLTAEIDGVSQLPRIERNLKQLSDAGQELWSRTAFHRQRETSDVRASVLLGSKGYDLQKVSQNLENLSAVKKVPAVEAAKHSDIQGLLRHERENAILSVIEEVKNSTFNAVDKKCSDHMLNEWEEYKVKMMNSLTALPRETGDVGAKLDTPVKFKSFVKSPDSSDLRQKSIFESPGLSQSALNISMDTLNQFKGDVESVISQVAVGVKDHVVFEAAFKLLSESKNSKDLTLLNKHLSTVVSEKRGVNVKRDQLEALALRLAEFYCSNEHSMDKEVVGTLYLLLDLMIFFDYYHNSLYNDAYDIMVKLKLLPFRILDVELKVNEFGQYAEEIRRNIADVLIATMKILYHQYKEITSSSQTVTKFGILSDSNNKQQQCAEIREKARALITYAGMIPYRMPGDTSARLVQLEVLMN</sequence>
<reference evidence="7" key="2">
    <citation type="submission" date="2018-11" db="EMBL/GenBank/DDBJ databases">
        <title>Trombidioid mite genomics.</title>
        <authorList>
            <person name="Dong X."/>
        </authorList>
    </citation>
    <scope>NUCLEOTIDE SEQUENCE</scope>
    <source>
        <strain evidence="7">UoL-WK</strain>
    </source>
</reference>
<dbReference type="AlphaFoldDB" id="A0A3S3PE64"/>
<dbReference type="PANTHER" id="PTHR11225:SF4">
    <property type="entry name" value="NUCLEAR PORE COMPLEX PROTEIN NUP93"/>
    <property type="match status" value="1"/>
</dbReference>
<keyword evidence="3 5" id="KW-0906">Nuclear pore complex</keyword>
<dbReference type="Proteomes" id="UP000285301">
    <property type="component" value="Unassembled WGS sequence"/>
</dbReference>
<dbReference type="GO" id="GO:0006606">
    <property type="term" value="P:protein import into nucleus"/>
    <property type="evidence" value="ECO:0007669"/>
    <property type="project" value="TreeGrafter"/>
</dbReference>
<dbReference type="PANTHER" id="PTHR11225">
    <property type="entry name" value="NUCLEAR PORE COMPLEX PROTEIN NUP93 NUCLEOPORIN NUP93 DEAD EYE PROTEIN"/>
    <property type="match status" value="1"/>
</dbReference>
<dbReference type="OrthoDB" id="1918363at2759"/>
<dbReference type="EMBL" id="NCKU01000188">
    <property type="protein sequence ID" value="RWS16699.1"/>
    <property type="molecule type" value="Genomic_DNA"/>
</dbReference>
<accession>A0A3S3PE64</accession>
<keyword evidence="5" id="KW-0472">Membrane</keyword>
<comment type="similarity">
    <text evidence="2 5">Belongs to the nucleoporin interacting component (NIC) family.</text>
</comment>
<evidence type="ECO:0000256" key="4">
    <source>
        <dbReference type="ARBA" id="ARBA00023242"/>
    </source>
</evidence>
<comment type="caution">
    <text evidence="7">The sequence shown here is derived from an EMBL/GenBank/DDBJ whole genome shotgun (WGS) entry which is preliminary data.</text>
</comment>
<keyword evidence="5" id="KW-0811">Translocation</keyword>
<dbReference type="STRING" id="1965070.A0A3S3PE64"/>
<dbReference type="GO" id="GO:0016973">
    <property type="term" value="P:poly(A)+ mRNA export from nucleus"/>
    <property type="evidence" value="ECO:0007669"/>
    <property type="project" value="TreeGrafter"/>
</dbReference>
<dbReference type="InterPro" id="IPR007231">
    <property type="entry name" value="Nucleoporin_int_Nup93/Nic96"/>
</dbReference>
<dbReference type="EMBL" id="NCKU01002072">
    <property type="protein sequence ID" value="RWS10504.1"/>
    <property type="molecule type" value="Genomic_DNA"/>
</dbReference>
<evidence type="ECO:0000313" key="8">
    <source>
        <dbReference type="EMBL" id="RWS13232.1"/>
    </source>
</evidence>
<keyword evidence="10" id="KW-1185">Reference proteome</keyword>
<protein>
    <recommendedName>
        <fullName evidence="5">Nuclear pore protein</fullName>
    </recommendedName>
</protein>
<keyword evidence="4 5" id="KW-0539">Nucleus</keyword>
<comment type="subcellular location">
    <subcellularLocation>
        <location evidence="1 5">Nucleus</location>
        <location evidence="1 5">Nuclear pore complex</location>
    </subcellularLocation>
</comment>
<keyword evidence="5" id="KW-0653">Protein transport</keyword>
<gene>
    <name evidence="7" type="ORF">B4U79_00851</name>
    <name evidence="8" type="ORF">B4U79_01005</name>
    <name evidence="6" type="ORF">B4U79_04885</name>
    <name evidence="9" type="ORF">B4U79_14390</name>
</gene>
<evidence type="ECO:0000313" key="7">
    <source>
        <dbReference type="EMBL" id="RWS10549.1"/>
    </source>
</evidence>
<keyword evidence="5" id="KW-0813">Transport</keyword>
<dbReference type="GO" id="GO:0017056">
    <property type="term" value="F:structural constituent of nuclear pore"/>
    <property type="evidence" value="ECO:0007669"/>
    <property type="project" value="InterPro"/>
</dbReference>
<proteinExistence type="inferred from homology"/>
<dbReference type="Pfam" id="PF04097">
    <property type="entry name" value="Nic96"/>
    <property type="match status" value="1"/>
</dbReference>
<keyword evidence="5" id="KW-0509">mRNA transport</keyword>